<sequence length="446" mass="47643">MTSAVLIAAAIGFLCTAFVLTAAETGLTYLPRSAAEAVERDAPRSAAAKILASPAAHLHALRFWRVWFETASAVAVALALLDALERVWLAALLATVVMAAVGFVLTGVSPRQIGRANPVGTVRLTAGLVRVLRTVLGPVPGLLVRLGSAVARDPGRATPGHLTEEELLEFVDRSTDQDLIEDDEAELLHSVFDLDDTAVRAVMVPRTDMVAVDDDGTVEDALNLFFRSGYSRIPVVGESADDVLGVLYQKDLAEAVHRGSTRLAATGLSRLAREVRYVPESKKVNELLREMQRESIHVAVVVDEYGGTAGLVTLEDLIEELLGEIVDEYDREKPEVVALGGGRYRISAALGVEDLGDLFEVDLDDDEVDTAGGLLAKSIGRVPIVGSRATVEGIVLEAVTLEGRRNRVGQLEVRRDPDWVPPGSTAVDPAATAPAAPPSQQEDHHV</sequence>
<evidence type="ECO:0000256" key="8">
    <source>
        <dbReference type="ARBA" id="ARBA00023136"/>
    </source>
</evidence>
<evidence type="ECO:0000313" key="14">
    <source>
        <dbReference type="EMBL" id="GEO92936.1"/>
    </source>
</evidence>
<dbReference type="PANTHER" id="PTHR22777">
    <property type="entry name" value="HEMOLYSIN-RELATED"/>
    <property type="match status" value="1"/>
</dbReference>
<dbReference type="InterPro" id="IPR044751">
    <property type="entry name" value="Ion_transp-like_CBS"/>
</dbReference>
<keyword evidence="5" id="KW-0677">Repeat</keyword>
<evidence type="ECO:0000313" key="15">
    <source>
        <dbReference type="Proteomes" id="UP000057181"/>
    </source>
</evidence>
<comment type="similarity">
    <text evidence="2">Belongs to the UPF0053 family.</text>
</comment>
<dbReference type="PANTHER" id="PTHR22777:SF32">
    <property type="entry name" value="UPF0053 INNER MEMBRANE PROTEIN YFJD"/>
    <property type="match status" value="1"/>
</dbReference>
<dbReference type="Pfam" id="PF01595">
    <property type="entry name" value="CNNM"/>
    <property type="match status" value="1"/>
</dbReference>
<evidence type="ECO:0000256" key="2">
    <source>
        <dbReference type="ARBA" id="ARBA00006337"/>
    </source>
</evidence>
<dbReference type="SUPFAM" id="SSF54631">
    <property type="entry name" value="CBS-domain pair"/>
    <property type="match status" value="1"/>
</dbReference>
<evidence type="ECO:0000259" key="12">
    <source>
        <dbReference type="PROSITE" id="PS51371"/>
    </source>
</evidence>
<dbReference type="InterPro" id="IPR005170">
    <property type="entry name" value="Transptr-assoc_dom"/>
</dbReference>
<dbReference type="Gene3D" id="3.10.580.10">
    <property type="entry name" value="CBS-domain"/>
    <property type="match status" value="1"/>
</dbReference>
<dbReference type="FunFam" id="3.10.580.10:FF:000002">
    <property type="entry name" value="Magnesium/cobalt efflux protein CorC"/>
    <property type="match status" value="1"/>
</dbReference>
<dbReference type="GO" id="GO:0050660">
    <property type="term" value="F:flavin adenine dinucleotide binding"/>
    <property type="evidence" value="ECO:0007669"/>
    <property type="project" value="InterPro"/>
</dbReference>
<organism evidence="13 15">
    <name type="scientific">Kocuria flava</name>
    <dbReference type="NCBI Taxonomy" id="446860"/>
    <lineage>
        <taxon>Bacteria</taxon>
        <taxon>Bacillati</taxon>
        <taxon>Actinomycetota</taxon>
        <taxon>Actinomycetes</taxon>
        <taxon>Micrococcales</taxon>
        <taxon>Micrococcaceae</taxon>
        <taxon>Kocuria</taxon>
    </lineage>
</organism>
<evidence type="ECO:0000256" key="11">
    <source>
        <dbReference type="SAM" id="Phobius"/>
    </source>
</evidence>
<dbReference type="RefSeq" id="WP_058858888.1">
    <property type="nucleotide sequence ID" value="NZ_BJZR01000071.1"/>
</dbReference>
<dbReference type="Pfam" id="PF00571">
    <property type="entry name" value="CBS"/>
    <property type="match status" value="2"/>
</dbReference>
<feature type="domain" description="CBS" evidence="12">
    <location>
        <begin position="203"/>
        <end position="263"/>
    </location>
</feature>
<keyword evidence="8 11" id="KW-0472">Membrane</keyword>
<evidence type="ECO:0000256" key="6">
    <source>
        <dbReference type="ARBA" id="ARBA00022989"/>
    </source>
</evidence>
<protein>
    <submittedName>
        <fullName evidence="13">HCC family HlyC/CorC transporter</fullName>
    </submittedName>
    <submittedName>
        <fullName evidence="14">Membrane protein</fullName>
    </submittedName>
</protein>
<dbReference type="Gene3D" id="3.30.465.10">
    <property type="match status" value="1"/>
</dbReference>
<gene>
    <name evidence="13" type="ORF">AS188_10990</name>
    <name evidence="14" type="ORF">KFL01_22420</name>
</gene>
<dbReference type="CDD" id="cd04590">
    <property type="entry name" value="CBS_pair_CorC_HlyC_assoc"/>
    <property type="match status" value="1"/>
</dbReference>
<dbReference type="InterPro" id="IPR046342">
    <property type="entry name" value="CBS_dom_sf"/>
</dbReference>
<comment type="subcellular location">
    <subcellularLocation>
        <location evidence="1">Cell membrane</location>
        <topology evidence="1">Multi-pass membrane protein</topology>
    </subcellularLocation>
</comment>
<dbReference type="PROSITE" id="PS51371">
    <property type="entry name" value="CBS"/>
    <property type="match status" value="2"/>
</dbReference>
<proteinExistence type="inferred from homology"/>
<keyword evidence="16" id="KW-1185">Reference proteome</keyword>
<feature type="domain" description="CBS" evidence="12">
    <location>
        <begin position="271"/>
        <end position="328"/>
    </location>
</feature>
<dbReference type="EMBL" id="BJZR01000071">
    <property type="protein sequence ID" value="GEO92936.1"/>
    <property type="molecule type" value="Genomic_DNA"/>
</dbReference>
<name>A0A0U3GAN8_9MICC</name>
<dbReference type="Pfam" id="PF03471">
    <property type="entry name" value="CorC_HlyC"/>
    <property type="match status" value="1"/>
</dbReference>
<dbReference type="InterPro" id="IPR000644">
    <property type="entry name" value="CBS_dom"/>
</dbReference>
<keyword evidence="7 9" id="KW-0129">CBS domain</keyword>
<evidence type="ECO:0000256" key="7">
    <source>
        <dbReference type="ARBA" id="ARBA00023122"/>
    </source>
</evidence>
<dbReference type="GO" id="GO:0005886">
    <property type="term" value="C:plasma membrane"/>
    <property type="evidence" value="ECO:0007669"/>
    <property type="project" value="UniProtKB-SubCell"/>
</dbReference>
<keyword evidence="4 11" id="KW-0812">Transmembrane</keyword>
<reference evidence="14 16" key="2">
    <citation type="submission" date="2019-07" db="EMBL/GenBank/DDBJ databases">
        <title>Whole genome shotgun sequence of Kocuria flava NBRC 107626.</title>
        <authorList>
            <person name="Hosoyama A."/>
            <person name="Uohara A."/>
            <person name="Ohji S."/>
            <person name="Ichikawa N."/>
        </authorList>
    </citation>
    <scope>NUCLEOTIDE SEQUENCE [LARGE SCALE GENOMIC DNA]</scope>
    <source>
        <strain evidence="14 16">NBRC 107626</strain>
    </source>
</reference>
<evidence type="ECO:0000256" key="3">
    <source>
        <dbReference type="ARBA" id="ARBA00022475"/>
    </source>
</evidence>
<feature type="region of interest" description="Disordered" evidence="10">
    <location>
        <begin position="412"/>
        <end position="446"/>
    </location>
</feature>
<keyword evidence="3" id="KW-1003">Cell membrane</keyword>
<dbReference type="InterPro" id="IPR002550">
    <property type="entry name" value="CNNM"/>
</dbReference>
<dbReference type="InterPro" id="IPR036318">
    <property type="entry name" value="FAD-bd_PCMH-like_sf"/>
</dbReference>
<dbReference type="InterPro" id="IPR016169">
    <property type="entry name" value="FAD-bd_PCMH_sub2"/>
</dbReference>
<reference evidence="13 15" key="1">
    <citation type="submission" date="2015-11" db="EMBL/GenBank/DDBJ databases">
        <title>Complete Genome Sequence of Kocuria flava strain HO-9041.</title>
        <authorList>
            <person name="Zhou M."/>
            <person name="Dai J."/>
        </authorList>
    </citation>
    <scope>NUCLEOTIDE SEQUENCE [LARGE SCALE GENOMIC DNA]</scope>
    <source>
        <strain evidence="13 15">HO-9041</strain>
    </source>
</reference>
<accession>A0A0U3GAN8</accession>
<evidence type="ECO:0000313" key="16">
    <source>
        <dbReference type="Proteomes" id="UP000321155"/>
    </source>
</evidence>
<dbReference type="AlphaFoldDB" id="A0A0U3GAN8"/>
<dbReference type="STRING" id="446860.AS188_10990"/>
<dbReference type="SMART" id="SM00116">
    <property type="entry name" value="CBS"/>
    <property type="match status" value="2"/>
</dbReference>
<dbReference type="OrthoDB" id="110231at2"/>
<dbReference type="EMBL" id="CP013254">
    <property type="protein sequence ID" value="ALU40187.1"/>
    <property type="molecule type" value="Genomic_DNA"/>
</dbReference>
<evidence type="ECO:0000256" key="10">
    <source>
        <dbReference type="SAM" id="MobiDB-lite"/>
    </source>
</evidence>
<dbReference type="Proteomes" id="UP000321155">
    <property type="component" value="Unassembled WGS sequence"/>
</dbReference>
<evidence type="ECO:0000256" key="5">
    <source>
        <dbReference type="ARBA" id="ARBA00022737"/>
    </source>
</evidence>
<evidence type="ECO:0000256" key="1">
    <source>
        <dbReference type="ARBA" id="ARBA00004651"/>
    </source>
</evidence>
<evidence type="ECO:0000313" key="13">
    <source>
        <dbReference type="EMBL" id="ALU40187.1"/>
    </source>
</evidence>
<dbReference type="SUPFAM" id="SSF56176">
    <property type="entry name" value="FAD-binding/transporter-associated domain-like"/>
    <property type="match status" value="1"/>
</dbReference>
<evidence type="ECO:0000256" key="9">
    <source>
        <dbReference type="PROSITE-ProRule" id="PRU00703"/>
    </source>
</evidence>
<feature type="transmembrane region" description="Helical" evidence="11">
    <location>
        <begin position="88"/>
        <end position="108"/>
    </location>
</feature>
<dbReference type="KEGG" id="kfv:AS188_10990"/>
<keyword evidence="6 11" id="KW-1133">Transmembrane helix</keyword>
<dbReference type="SMART" id="SM01091">
    <property type="entry name" value="CorC_HlyC"/>
    <property type="match status" value="1"/>
</dbReference>
<dbReference type="Proteomes" id="UP000057181">
    <property type="component" value="Chromosome"/>
</dbReference>
<evidence type="ECO:0000256" key="4">
    <source>
        <dbReference type="ARBA" id="ARBA00022692"/>
    </source>
</evidence>
<feature type="transmembrane region" description="Helical" evidence="11">
    <location>
        <begin position="63"/>
        <end position="81"/>
    </location>
</feature>